<gene>
    <name evidence="1" type="ORF">H9654_06635</name>
</gene>
<dbReference type="AlphaFoldDB" id="A0A8X8K396"/>
<name>A0A8X8K396_9GAMM</name>
<reference evidence="1 2" key="1">
    <citation type="submission" date="2020-08" db="EMBL/GenBank/DDBJ databases">
        <title>A Genomic Blueprint of the Chicken Gut Microbiome.</title>
        <authorList>
            <person name="Gilroy R."/>
            <person name="Ravi A."/>
            <person name="Getino M."/>
            <person name="Pursley I."/>
            <person name="Horton D.L."/>
            <person name="Alikhan N.-F."/>
            <person name="Baker D."/>
            <person name="Gharbi K."/>
            <person name="Hall N."/>
            <person name="Watson M."/>
            <person name="Adriaenssens E.M."/>
            <person name="Foster-Nyarko E."/>
            <person name="Jarju S."/>
            <person name="Secka A."/>
            <person name="Antonio M."/>
            <person name="Oren A."/>
            <person name="Chaudhuri R."/>
            <person name="La Ragione R.M."/>
            <person name="Hildebrand F."/>
            <person name="Pallen M.J."/>
        </authorList>
    </citation>
    <scope>NUCLEOTIDE SEQUENCE [LARGE SCALE GENOMIC DNA]</scope>
    <source>
        <strain evidence="1 2">Sa5BUN4</strain>
    </source>
</reference>
<evidence type="ECO:0000313" key="1">
    <source>
        <dbReference type="EMBL" id="MBD7953884.1"/>
    </source>
</evidence>
<evidence type="ECO:0000313" key="2">
    <source>
        <dbReference type="Proteomes" id="UP000636938"/>
    </source>
</evidence>
<organism evidence="1 2">
    <name type="scientific">Stenotrophomonas lacuserhaii</name>
    <dbReference type="NCBI Taxonomy" id="2760084"/>
    <lineage>
        <taxon>Bacteria</taxon>
        <taxon>Pseudomonadati</taxon>
        <taxon>Pseudomonadota</taxon>
        <taxon>Gammaproteobacteria</taxon>
        <taxon>Lysobacterales</taxon>
        <taxon>Lysobacteraceae</taxon>
        <taxon>Stenotrophomonas</taxon>
    </lineage>
</organism>
<protein>
    <submittedName>
        <fullName evidence="1">Uncharacterized protein</fullName>
    </submittedName>
</protein>
<accession>A0A8X8K396</accession>
<sequence>MVLTAPDLDSAERAFLGLLPDRDHVDALARHAISHARLGSGSGYALSLTLVGMRLQEFKMGEDCATRCRQDSLRSLRQAFTAA</sequence>
<keyword evidence="2" id="KW-1185">Reference proteome</keyword>
<proteinExistence type="predicted"/>
<comment type="caution">
    <text evidence="1">The sequence shown here is derived from an EMBL/GenBank/DDBJ whole genome shotgun (WGS) entry which is preliminary data.</text>
</comment>
<dbReference type="EMBL" id="JACSQS010000005">
    <property type="protein sequence ID" value="MBD7953884.1"/>
    <property type="molecule type" value="Genomic_DNA"/>
</dbReference>
<dbReference type="Proteomes" id="UP000636938">
    <property type="component" value="Unassembled WGS sequence"/>
</dbReference>